<dbReference type="Pfam" id="PF13692">
    <property type="entry name" value="Glyco_trans_1_4"/>
    <property type="match status" value="1"/>
</dbReference>
<reference evidence="3 4" key="1">
    <citation type="submission" date="2017-10" db="EMBL/GenBank/DDBJ databases">
        <title>Draft genome sequence of cellulolytic Actinomyces sp CtC72 isolated from cattle rumen fluid.</title>
        <authorList>
            <person name="Joshi A.J."/>
            <person name="Vasudevan G."/>
            <person name="Lanjekar V.B."/>
            <person name="Hivarkar S."/>
            <person name="Engineer A."/>
            <person name="Pore S.D."/>
            <person name="Dhakephalkar P.K."/>
            <person name="Dagar S."/>
        </authorList>
    </citation>
    <scope>NUCLEOTIDE SEQUENCE [LARGE SCALE GENOMIC DNA]</scope>
    <source>
        <strain evidence="4">CtC72</strain>
    </source>
</reference>
<dbReference type="Proteomes" id="UP000194577">
    <property type="component" value="Unassembled WGS sequence"/>
</dbReference>
<organism evidence="3 4">
    <name type="scientific">Actinomyces ruminis</name>
    <dbReference type="NCBI Taxonomy" id="1937003"/>
    <lineage>
        <taxon>Bacteria</taxon>
        <taxon>Bacillati</taxon>
        <taxon>Actinomycetota</taxon>
        <taxon>Actinomycetes</taxon>
        <taxon>Actinomycetales</taxon>
        <taxon>Actinomycetaceae</taxon>
        <taxon>Actinomyces</taxon>
    </lineage>
</organism>
<dbReference type="PANTHER" id="PTHR12526">
    <property type="entry name" value="GLYCOSYLTRANSFERASE"/>
    <property type="match status" value="1"/>
</dbReference>
<dbReference type="Gene3D" id="3.40.50.2000">
    <property type="entry name" value="Glycogen Phosphorylase B"/>
    <property type="match status" value="1"/>
</dbReference>
<sequence>MAGLRTQRDLVEEYVHSPRHLLVNVSASEGVPVSIMEALSAGIPVVATDVGGTGELVRTGSNGILLPADPTPQQVRDAIEQIAGLDEDTYAELRAGARRTWEEHCDARALYTRFAAALAGPLEETDSRADLPEAQA</sequence>
<gene>
    <name evidence="3" type="ORF">BW737_010395</name>
</gene>
<name>A0ABX4MEA8_9ACTO</name>
<evidence type="ECO:0000313" key="3">
    <source>
        <dbReference type="EMBL" id="PHP52335.1"/>
    </source>
</evidence>
<evidence type="ECO:0000256" key="2">
    <source>
        <dbReference type="ARBA" id="ARBA00022679"/>
    </source>
</evidence>
<proteinExistence type="predicted"/>
<accession>A0ABX4MEA8</accession>
<keyword evidence="2" id="KW-0808">Transferase</keyword>
<keyword evidence="4" id="KW-1185">Reference proteome</keyword>
<dbReference type="SUPFAM" id="SSF53756">
    <property type="entry name" value="UDP-Glycosyltransferase/glycogen phosphorylase"/>
    <property type="match status" value="1"/>
</dbReference>
<evidence type="ECO:0000256" key="1">
    <source>
        <dbReference type="ARBA" id="ARBA00022676"/>
    </source>
</evidence>
<evidence type="ECO:0008006" key="5">
    <source>
        <dbReference type="Google" id="ProtNLM"/>
    </source>
</evidence>
<evidence type="ECO:0000313" key="4">
    <source>
        <dbReference type="Proteomes" id="UP000194577"/>
    </source>
</evidence>
<dbReference type="EMBL" id="MTPX02000051">
    <property type="protein sequence ID" value="PHP52335.1"/>
    <property type="molecule type" value="Genomic_DNA"/>
</dbReference>
<keyword evidence="1" id="KW-0328">Glycosyltransferase</keyword>
<dbReference type="PANTHER" id="PTHR12526:SF629">
    <property type="entry name" value="TEICHURONIC ACID BIOSYNTHESIS GLYCOSYLTRANSFERASE TUAH-RELATED"/>
    <property type="match status" value="1"/>
</dbReference>
<comment type="caution">
    <text evidence="3">The sequence shown here is derived from an EMBL/GenBank/DDBJ whole genome shotgun (WGS) entry which is preliminary data.</text>
</comment>
<protein>
    <recommendedName>
        <fullName evidence="5">Glycosyl transferases group 1</fullName>
    </recommendedName>
</protein>